<evidence type="ECO:0000256" key="1">
    <source>
        <dbReference type="SAM" id="MobiDB-lite"/>
    </source>
</evidence>
<dbReference type="EMBL" id="CABVHQ010000022">
    <property type="protein sequence ID" value="VVO00111.1"/>
    <property type="molecule type" value="Genomic_DNA"/>
</dbReference>
<feature type="compositionally biased region" description="Basic and acidic residues" evidence="1">
    <location>
        <begin position="9"/>
        <end position="18"/>
    </location>
</feature>
<evidence type="ECO:0000313" key="3">
    <source>
        <dbReference type="Proteomes" id="UP000337909"/>
    </source>
</evidence>
<organism evidence="2 3">
    <name type="scientific">Pseudomonas fluorescens</name>
    <dbReference type="NCBI Taxonomy" id="294"/>
    <lineage>
        <taxon>Bacteria</taxon>
        <taxon>Pseudomonadati</taxon>
        <taxon>Pseudomonadota</taxon>
        <taxon>Gammaproteobacteria</taxon>
        <taxon>Pseudomonadales</taxon>
        <taxon>Pseudomonadaceae</taxon>
        <taxon>Pseudomonas</taxon>
    </lineage>
</organism>
<name>A0A5E7C7J4_PSEFL</name>
<accession>A0A5E7C7J4</accession>
<proteinExistence type="predicted"/>
<dbReference type="Proteomes" id="UP000337909">
    <property type="component" value="Unassembled WGS sequence"/>
</dbReference>
<reference evidence="2 3" key="1">
    <citation type="submission" date="2019-09" db="EMBL/GenBank/DDBJ databases">
        <authorList>
            <person name="Chandra G."/>
            <person name="Truman W A."/>
        </authorList>
    </citation>
    <scope>NUCLEOTIDE SEQUENCE [LARGE SCALE GENOMIC DNA]</scope>
    <source>
        <strain evidence="2">PS691</strain>
    </source>
</reference>
<evidence type="ECO:0000313" key="2">
    <source>
        <dbReference type="EMBL" id="VVO00111.1"/>
    </source>
</evidence>
<feature type="region of interest" description="Disordered" evidence="1">
    <location>
        <begin position="1"/>
        <end position="34"/>
    </location>
</feature>
<protein>
    <submittedName>
        <fullName evidence="2">Uncharacterized protein</fullName>
    </submittedName>
</protein>
<dbReference type="AlphaFoldDB" id="A0A5E7C7J4"/>
<gene>
    <name evidence="2" type="ORF">PS691_02560</name>
</gene>
<sequence length="34" mass="3628">MDDNLFMKTSDKAQRSAEDWVGGQAGNDIAPGDS</sequence>